<proteinExistence type="predicted"/>
<dbReference type="RefSeq" id="WP_009578492.1">
    <property type="nucleotide sequence ID" value="NZ_AMZN01000014.1"/>
</dbReference>
<dbReference type="PATRIC" id="fig|1237149.3.peg.1026"/>
<name>L8K037_9BACT</name>
<evidence type="ECO:0000313" key="1">
    <source>
        <dbReference type="EMBL" id="ELR72832.1"/>
    </source>
</evidence>
<dbReference type="InterPro" id="IPR011050">
    <property type="entry name" value="Pectin_lyase_fold/virulence"/>
</dbReference>
<organism evidence="1 2">
    <name type="scientific">Fulvivirga imtechensis AK7</name>
    <dbReference type="NCBI Taxonomy" id="1237149"/>
    <lineage>
        <taxon>Bacteria</taxon>
        <taxon>Pseudomonadati</taxon>
        <taxon>Bacteroidota</taxon>
        <taxon>Cytophagia</taxon>
        <taxon>Cytophagales</taxon>
        <taxon>Fulvivirgaceae</taxon>
        <taxon>Fulvivirga</taxon>
    </lineage>
</organism>
<dbReference type="EMBL" id="AMZN01000014">
    <property type="protein sequence ID" value="ELR72832.1"/>
    <property type="molecule type" value="Genomic_DNA"/>
</dbReference>
<evidence type="ECO:0000313" key="2">
    <source>
        <dbReference type="Proteomes" id="UP000011135"/>
    </source>
</evidence>
<comment type="caution">
    <text evidence="1">The sequence shown here is derived from an EMBL/GenBank/DDBJ whole genome shotgun (WGS) entry which is preliminary data.</text>
</comment>
<dbReference type="NCBIfam" id="NF041518">
    <property type="entry name" value="choice_anch_Q"/>
    <property type="match status" value="1"/>
</dbReference>
<protein>
    <recommendedName>
        <fullName evidence="3">Right handed beta helix domain-containing protein</fullName>
    </recommendedName>
</protein>
<dbReference type="Proteomes" id="UP000011135">
    <property type="component" value="Unassembled WGS sequence"/>
</dbReference>
<dbReference type="SUPFAM" id="SSF51126">
    <property type="entry name" value="Pectin lyase-like"/>
    <property type="match status" value="1"/>
</dbReference>
<dbReference type="InterPro" id="IPR059226">
    <property type="entry name" value="Choice_anch_Q_dom"/>
</dbReference>
<dbReference type="AlphaFoldDB" id="L8K037"/>
<dbReference type="STRING" id="1237149.C900_00793"/>
<reference evidence="1 2" key="1">
    <citation type="submission" date="2012-12" db="EMBL/GenBank/DDBJ databases">
        <title>Genome assembly of Fulvivirga imtechensis AK7.</title>
        <authorList>
            <person name="Nupur N."/>
            <person name="Khatri I."/>
            <person name="Kumar R."/>
            <person name="Subramanian S."/>
            <person name="Pinnaka A."/>
        </authorList>
    </citation>
    <scope>NUCLEOTIDE SEQUENCE [LARGE SCALE GENOMIC DNA]</scope>
    <source>
        <strain evidence="1 2">AK7</strain>
    </source>
</reference>
<gene>
    <name evidence="1" type="ORF">C900_00793</name>
</gene>
<dbReference type="OrthoDB" id="1111178at2"/>
<dbReference type="eggNOG" id="ENOG502Z7PX">
    <property type="taxonomic scope" value="Bacteria"/>
</dbReference>
<sequence length="472" mass="52248">MKHLSAVILLLAAFWACTPEEEKLTYDSSAFLRFSTDTVYFDTVFTTVNQDIKNITRRLKVYNDSKNALKIEHISLRKPTSPYTIYVNGKTSGEFESVRLLGKDSLLILVQVAINPKDTNQPFIVTDEITFLTNGNKQDVKLVAWGQDAHFLKDSVLACNTTWTNDKPYVIFNSVLVDTLCSLTIEPGAKIYSHLGSYVFVKGTIDVQGEANNRVLFSNDRLDLKNAPGQWGGIIFLPGSKANLIEYADIRNAEVGIYLGTPDDDTDPDLIIGNSTIENIGGNDKIAVNGGLVLPGYGLLAITSDLYAYNTLINNCAINTVGNYAGGNYRYEHCTFANFSYDFFREDPAAVFSDNLVINNDALLVSDIRVDLVNTIIWGNLRDEILLSNGGEAAFTLNMTNNLLKSTNAEFDMNNNILNKDPKFFDSREYQYILDTLSPAKDAGIDIGVATDHNGSPRDAQPDIGAFERIEN</sequence>
<evidence type="ECO:0008006" key="3">
    <source>
        <dbReference type="Google" id="ProtNLM"/>
    </source>
</evidence>
<keyword evidence="2" id="KW-1185">Reference proteome</keyword>
<accession>L8K037</accession>